<accession>A0A2C8FC56</accession>
<keyword evidence="3" id="KW-0808">Transferase</keyword>
<protein>
    <submittedName>
        <fullName evidence="3">Phosphoribosyltransferase</fullName>
    </submittedName>
</protein>
<dbReference type="GO" id="GO:0016757">
    <property type="term" value="F:glycosyltransferase activity"/>
    <property type="evidence" value="ECO:0007669"/>
    <property type="project" value="UniProtKB-KW"/>
</dbReference>
<dbReference type="SUPFAM" id="SSF53271">
    <property type="entry name" value="PRTase-like"/>
    <property type="match status" value="1"/>
</dbReference>
<dbReference type="Gene3D" id="3.40.50.2020">
    <property type="match status" value="1"/>
</dbReference>
<keyword evidence="3" id="KW-0328">Glycosyltransferase</keyword>
<evidence type="ECO:0000313" key="3">
    <source>
        <dbReference type="EMBL" id="SOB60027.1"/>
    </source>
</evidence>
<dbReference type="CDD" id="cd06223">
    <property type="entry name" value="PRTases_typeI"/>
    <property type="match status" value="1"/>
</dbReference>
<dbReference type="AlphaFoldDB" id="A0A2C8FC56"/>
<evidence type="ECO:0000259" key="2">
    <source>
        <dbReference type="Pfam" id="PF00156"/>
    </source>
</evidence>
<feature type="domain" description="Phosphoribosyltransferase" evidence="2">
    <location>
        <begin position="109"/>
        <end position="230"/>
    </location>
</feature>
<dbReference type="InterPro" id="IPR029057">
    <property type="entry name" value="PRTase-like"/>
</dbReference>
<organism evidence="3 4">
    <name type="scientific">Pseudodesulfovibrio profundus</name>
    <dbReference type="NCBI Taxonomy" id="57320"/>
    <lineage>
        <taxon>Bacteria</taxon>
        <taxon>Pseudomonadati</taxon>
        <taxon>Thermodesulfobacteriota</taxon>
        <taxon>Desulfovibrionia</taxon>
        <taxon>Desulfovibrionales</taxon>
        <taxon>Desulfovibrionaceae</taxon>
    </lineage>
</organism>
<gene>
    <name evidence="3" type="ORF">DPRO_3115</name>
</gene>
<keyword evidence="4" id="KW-1185">Reference proteome</keyword>
<dbReference type="KEGG" id="pprf:DPRO_3115"/>
<name>A0A2C8FC56_9BACT</name>
<dbReference type="Proteomes" id="UP000219215">
    <property type="component" value="Chromosome DPRO"/>
</dbReference>
<dbReference type="PANTHER" id="PTHR47505">
    <property type="entry name" value="DNA UTILIZATION PROTEIN YHGH"/>
    <property type="match status" value="1"/>
</dbReference>
<evidence type="ECO:0000313" key="4">
    <source>
        <dbReference type="Proteomes" id="UP000219215"/>
    </source>
</evidence>
<comment type="similarity">
    <text evidence="1">Belongs to the ComF/GntX family.</text>
</comment>
<reference evidence="4" key="1">
    <citation type="submission" date="2017-09" db="EMBL/GenBank/DDBJ databases">
        <authorList>
            <person name="Regsiter A."/>
            <person name="William W."/>
        </authorList>
    </citation>
    <scope>NUCLEOTIDE SEQUENCE [LARGE SCALE GENOMIC DNA]</scope>
    <source>
        <strain evidence="4">500-1</strain>
    </source>
</reference>
<dbReference type="OrthoDB" id="9779910at2"/>
<dbReference type="InterPro" id="IPR051910">
    <property type="entry name" value="ComF/GntX_DNA_util-trans"/>
</dbReference>
<evidence type="ECO:0000256" key="1">
    <source>
        <dbReference type="ARBA" id="ARBA00008007"/>
    </source>
</evidence>
<sequence length="233" mass="25804">MASWAGLTMSRCPVCSRLTDVCEQGACRECAQQLTVRKGGYCTRCGELFADDDSPPMLCGECRTTPTPWEALHFHSIYTGPLRHLILKYKFSGALGHATLLGNLAVQAYTRRDGQKPDIIVPVPLHKRRLLWRGFNQSAELSKALGKHTGAPVIHAALQRVRYTRPQTQLDLAQRQSNIKSAFTATRELVEGKHILLVDDVYTTGATLRECARTLMQAGTASINVFVLARALR</sequence>
<dbReference type="Pfam" id="PF00156">
    <property type="entry name" value="Pribosyltran"/>
    <property type="match status" value="1"/>
</dbReference>
<dbReference type="PANTHER" id="PTHR47505:SF1">
    <property type="entry name" value="DNA UTILIZATION PROTEIN YHGH"/>
    <property type="match status" value="1"/>
</dbReference>
<dbReference type="EMBL" id="LT907975">
    <property type="protein sequence ID" value="SOB60027.1"/>
    <property type="molecule type" value="Genomic_DNA"/>
</dbReference>
<proteinExistence type="inferred from homology"/>
<dbReference type="InterPro" id="IPR000836">
    <property type="entry name" value="PRTase_dom"/>
</dbReference>